<keyword evidence="3" id="KW-1185">Reference proteome</keyword>
<dbReference type="EMBL" id="LSRX01001589">
    <property type="protein sequence ID" value="OLP78607.1"/>
    <property type="molecule type" value="Genomic_DNA"/>
</dbReference>
<evidence type="ECO:0000313" key="2">
    <source>
        <dbReference type="EMBL" id="OLP78607.1"/>
    </source>
</evidence>
<feature type="region of interest" description="Disordered" evidence="1">
    <location>
        <begin position="43"/>
        <end position="75"/>
    </location>
</feature>
<proteinExistence type="predicted"/>
<dbReference type="AlphaFoldDB" id="A0A1Q9C6V6"/>
<accession>A0A1Q9C6V6</accession>
<sequence length="116" mass="13316">MGTAPSQSFTYIVAQVQSEFDPAFVRSRVDAFFDEHFAWLEDQDDQDHHDDPSDQDDHDDQDGVKEEEFQTCLRGEMPAEVLEERLRESPLSQVLSELKMKPKNLSEEPSPEGAFL</sequence>
<dbReference type="Proteomes" id="UP000186817">
    <property type="component" value="Unassembled WGS sequence"/>
</dbReference>
<reference evidence="2 3" key="1">
    <citation type="submission" date="2016-02" db="EMBL/GenBank/DDBJ databases">
        <title>Genome analysis of coral dinoflagellate symbionts highlights evolutionary adaptations to a symbiotic lifestyle.</title>
        <authorList>
            <person name="Aranda M."/>
            <person name="Li Y."/>
            <person name="Liew Y.J."/>
            <person name="Baumgarten S."/>
            <person name="Simakov O."/>
            <person name="Wilson M."/>
            <person name="Piel J."/>
            <person name="Ashoor H."/>
            <person name="Bougouffa S."/>
            <person name="Bajic V.B."/>
            <person name="Ryu T."/>
            <person name="Ravasi T."/>
            <person name="Bayer T."/>
            <person name="Micklem G."/>
            <person name="Kim H."/>
            <person name="Bhak J."/>
            <person name="Lajeunesse T.C."/>
            <person name="Voolstra C.R."/>
        </authorList>
    </citation>
    <scope>NUCLEOTIDE SEQUENCE [LARGE SCALE GENOMIC DNA]</scope>
    <source>
        <strain evidence="2 3">CCMP2467</strain>
    </source>
</reference>
<evidence type="ECO:0000256" key="1">
    <source>
        <dbReference type="SAM" id="MobiDB-lite"/>
    </source>
</evidence>
<organism evidence="2 3">
    <name type="scientific">Symbiodinium microadriaticum</name>
    <name type="common">Dinoflagellate</name>
    <name type="synonym">Zooxanthella microadriatica</name>
    <dbReference type="NCBI Taxonomy" id="2951"/>
    <lineage>
        <taxon>Eukaryota</taxon>
        <taxon>Sar</taxon>
        <taxon>Alveolata</taxon>
        <taxon>Dinophyceae</taxon>
        <taxon>Suessiales</taxon>
        <taxon>Symbiodiniaceae</taxon>
        <taxon>Symbiodinium</taxon>
    </lineage>
</organism>
<gene>
    <name evidence="2" type="ORF">AK812_SmicGene41197</name>
</gene>
<protein>
    <submittedName>
        <fullName evidence="2">Uncharacterized protein</fullName>
    </submittedName>
</protein>
<name>A0A1Q9C6V6_SYMMI</name>
<comment type="caution">
    <text evidence="2">The sequence shown here is derived from an EMBL/GenBank/DDBJ whole genome shotgun (WGS) entry which is preliminary data.</text>
</comment>
<evidence type="ECO:0000313" key="3">
    <source>
        <dbReference type="Proteomes" id="UP000186817"/>
    </source>
</evidence>